<keyword evidence="1" id="KW-0812">Transmembrane</keyword>
<reference evidence="2 3" key="1">
    <citation type="submission" date="2020-07" db="EMBL/GenBank/DDBJ databases">
        <title>Sequencing the genomes of 1000 actinobacteria strains.</title>
        <authorList>
            <person name="Klenk H.-P."/>
        </authorList>
    </citation>
    <scope>NUCLEOTIDE SEQUENCE [LARGE SCALE GENOMIC DNA]</scope>
    <source>
        <strain evidence="2 3">DSM 19082</strain>
    </source>
</reference>
<keyword evidence="1" id="KW-1133">Transmembrane helix</keyword>
<protein>
    <submittedName>
        <fullName evidence="2">Uncharacterized protein</fullName>
    </submittedName>
</protein>
<evidence type="ECO:0000313" key="3">
    <source>
        <dbReference type="Proteomes" id="UP000582231"/>
    </source>
</evidence>
<feature type="transmembrane region" description="Helical" evidence="1">
    <location>
        <begin position="59"/>
        <end position="82"/>
    </location>
</feature>
<dbReference type="AlphaFoldDB" id="A0A852RK23"/>
<evidence type="ECO:0000256" key="1">
    <source>
        <dbReference type="SAM" id="Phobius"/>
    </source>
</evidence>
<dbReference type="EMBL" id="JACCBF010000001">
    <property type="protein sequence ID" value="NYD33841.1"/>
    <property type="molecule type" value="Genomic_DNA"/>
</dbReference>
<name>A0A852RK23_9ACTN</name>
<dbReference type="Proteomes" id="UP000582231">
    <property type="component" value="Unassembled WGS sequence"/>
</dbReference>
<accession>A0A852RK23</accession>
<organism evidence="2 3">
    <name type="scientific">Nocardioides kongjuensis</name>
    <dbReference type="NCBI Taxonomy" id="349522"/>
    <lineage>
        <taxon>Bacteria</taxon>
        <taxon>Bacillati</taxon>
        <taxon>Actinomycetota</taxon>
        <taxon>Actinomycetes</taxon>
        <taxon>Propionibacteriales</taxon>
        <taxon>Nocardioidaceae</taxon>
        <taxon>Nocardioides</taxon>
    </lineage>
</organism>
<dbReference type="RefSeq" id="WP_345099228.1">
    <property type="nucleotide sequence ID" value="NZ_BAABEF010000001.1"/>
</dbReference>
<evidence type="ECO:0000313" key="2">
    <source>
        <dbReference type="EMBL" id="NYD33841.1"/>
    </source>
</evidence>
<keyword evidence="1" id="KW-0472">Membrane</keyword>
<proteinExistence type="predicted"/>
<keyword evidence="3" id="KW-1185">Reference proteome</keyword>
<sequence length="88" mass="9770">MTDSNDPLVTAVRGLQLSVDQLRTELVRKDVYEAERETDRAEVASLRESVKEIKGTLTWLSRTLVASLLLPVLTSALVIYVIQQGGSR</sequence>
<gene>
    <name evidence="2" type="ORF">BJ958_005387</name>
</gene>
<comment type="caution">
    <text evidence="2">The sequence shown here is derived from an EMBL/GenBank/DDBJ whole genome shotgun (WGS) entry which is preliminary data.</text>
</comment>